<proteinExistence type="predicted"/>
<dbReference type="PANTHER" id="PTHR42085">
    <property type="entry name" value="F-BOX DOMAIN-CONTAINING PROTEIN"/>
    <property type="match status" value="1"/>
</dbReference>
<dbReference type="PANTHER" id="PTHR42085:SF1">
    <property type="entry name" value="F-BOX DOMAIN-CONTAINING PROTEIN"/>
    <property type="match status" value="1"/>
</dbReference>
<feature type="compositionally biased region" description="Basic and acidic residues" evidence="1">
    <location>
        <begin position="1"/>
        <end position="12"/>
    </location>
</feature>
<dbReference type="EMBL" id="JAWDJX010000042">
    <property type="protein sequence ID" value="KAK3049085.1"/>
    <property type="molecule type" value="Genomic_DNA"/>
</dbReference>
<sequence length="186" mass="21327">MERGTKRKRDDNDVSFDESEDGSLRTRNCDAAAQAQDGDESLLMKLPAELRNEIYELALLPVDEGDDTYIGDINSHYGSPRVHSPWKEPGLLMVAKTIRSEAMPVYYLSQNFFITADCNDIESLWLWLAQLVQRLEGHWPKFSVVVLKEAWCFVHQWLHLGLLAYESSSVLADGRVTTKMRLETEY</sequence>
<dbReference type="AlphaFoldDB" id="A0AAJ0D8Q3"/>
<dbReference type="InterPro" id="IPR038883">
    <property type="entry name" value="AN11006-like"/>
</dbReference>
<dbReference type="Proteomes" id="UP001271007">
    <property type="component" value="Unassembled WGS sequence"/>
</dbReference>
<keyword evidence="3" id="KW-1185">Reference proteome</keyword>
<name>A0AAJ0D8Q3_9PEZI</name>
<organism evidence="2 3">
    <name type="scientific">Extremus antarcticus</name>
    <dbReference type="NCBI Taxonomy" id="702011"/>
    <lineage>
        <taxon>Eukaryota</taxon>
        <taxon>Fungi</taxon>
        <taxon>Dikarya</taxon>
        <taxon>Ascomycota</taxon>
        <taxon>Pezizomycotina</taxon>
        <taxon>Dothideomycetes</taxon>
        <taxon>Dothideomycetidae</taxon>
        <taxon>Mycosphaerellales</taxon>
        <taxon>Extremaceae</taxon>
        <taxon>Extremus</taxon>
    </lineage>
</organism>
<accession>A0AAJ0D8Q3</accession>
<feature type="region of interest" description="Disordered" evidence="1">
    <location>
        <begin position="1"/>
        <end position="27"/>
    </location>
</feature>
<gene>
    <name evidence="2" type="ORF">LTR09_009504</name>
</gene>
<reference evidence="2" key="1">
    <citation type="submission" date="2023-04" db="EMBL/GenBank/DDBJ databases">
        <title>Black Yeasts Isolated from many extreme environments.</title>
        <authorList>
            <person name="Coleine C."/>
            <person name="Stajich J.E."/>
            <person name="Selbmann L."/>
        </authorList>
    </citation>
    <scope>NUCLEOTIDE SEQUENCE</scope>
    <source>
        <strain evidence="2">CCFEE 5312</strain>
    </source>
</reference>
<evidence type="ECO:0000313" key="2">
    <source>
        <dbReference type="EMBL" id="KAK3049085.1"/>
    </source>
</evidence>
<evidence type="ECO:0000256" key="1">
    <source>
        <dbReference type="SAM" id="MobiDB-lite"/>
    </source>
</evidence>
<protein>
    <submittedName>
        <fullName evidence="2">Uncharacterized protein</fullName>
    </submittedName>
</protein>
<evidence type="ECO:0000313" key="3">
    <source>
        <dbReference type="Proteomes" id="UP001271007"/>
    </source>
</evidence>
<comment type="caution">
    <text evidence="2">The sequence shown here is derived from an EMBL/GenBank/DDBJ whole genome shotgun (WGS) entry which is preliminary data.</text>
</comment>